<dbReference type="CDD" id="cd07185">
    <property type="entry name" value="OmpA_C-like"/>
    <property type="match status" value="1"/>
</dbReference>
<dbReference type="SUPFAM" id="SSF48452">
    <property type="entry name" value="TPR-like"/>
    <property type="match status" value="1"/>
</dbReference>
<dbReference type="Gene3D" id="3.30.1330.60">
    <property type="entry name" value="OmpA-like domain"/>
    <property type="match status" value="1"/>
</dbReference>
<dbReference type="PANTHER" id="PTHR30329">
    <property type="entry name" value="STATOR ELEMENT OF FLAGELLAR MOTOR COMPLEX"/>
    <property type="match status" value="1"/>
</dbReference>
<accession>A0ABV5FAW5</accession>
<name>A0ABV5FAW5_9FLAO</name>
<dbReference type="Pfam" id="PF00691">
    <property type="entry name" value="OmpA"/>
    <property type="match status" value="1"/>
</dbReference>
<evidence type="ECO:0000256" key="4">
    <source>
        <dbReference type="PROSITE-ProRule" id="PRU00473"/>
    </source>
</evidence>
<organism evidence="6 7">
    <name type="scientific">Mariniflexile ostreae</name>
    <dbReference type="NCBI Taxonomy" id="1520892"/>
    <lineage>
        <taxon>Bacteria</taxon>
        <taxon>Pseudomonadati</taxon>
        <taxon>Bacteroidota</taxon>
        <taxon>Flavobacteriia</taxon>
        <taxon>Flavobacteriales</taxon>
        <taxon>Flavobacteriaceae</taxon>
        <taxon>Mariniflexile</taxon>
    </lineage>
</organism>
<dbReference type="Pfam" id="PF07676">
    <property type="entry name" value="PD40"/>
    <property type="match status" value="2"/>
</dbReference>
<dbReference type="InterPro" id="IPR006664">
    <property type="entry name" value="OMP_bac"/>
</dbReference>
<comment type="caution">
    <text evidence="6">The sequence shown here is derived from an EMBL/GenBank/DDBJ whole genome shotgun (WGS) entry which is preliminary data.</text>
</comment>
<keyword evidence="7" id="KW-1185">Reference proteome</keyword>
<evidence type="ECO:0000313" key="6">
    <source>
        <dbReference type="EMBL" id="MFB9056578.1"/>
    </source>
</evidence>
<dbReference type="InterPro" id="IPR006665">
    <property type="entry name" value="OmpA-like"/>
</dbReference>
<evidence type="ECO:0000313" key="7">
    <source>
        <dbReference type="Proteomes" id="UP001589585"/>
    </source>
</evidence>
<dbReference type="SUPFAM" id="SSF82171">
    <property type="entry name" value="DPP6 N-terminal domain-like"/>
    <property type="match status" value="1"/>
</dbReference>
<evidence type="ECO:0000259" key="5">
    <source>
        <dbReference type="PROSITE" id="PS51123"/>
    </source>
</evidence>
<keyword evidence="3" id="KW-0998">Cell outer membrane</keyword>
<dbReference type="InterPro" id="IPR011659">
    <property type="entry name" value="WD40"/>
</dbReference>
<comment type="subcellular location">
    <subcellularLocation>
        <location evidence="1">Cell outer membrane</location>
    </subcellularLocation>
</comment>
<dbReference type="PANTHER" id="PTHR30329:SF21">
    <property type="entry name" value="LIPOPROTEIN YIAD-RELATED"/>
    <property type="match status" value="1"/>
</dbReference>
<evidence type="ECO:0000256" key="1">
    <source>
        <dbReference type="ARBA" id="ARBA00004442"/>
    </source>
</evidence>
<keyword evidence="2 4" id="KW-0472">Membrane</keyword>
<gene>
    <name evidence="6" type="ORF">ACFFU9_07440</name>
</gene>
<dbReference type="Proteomes" id="UP001589585">
    <property type="component" value="Unassembled WGS sequence"/>
</dbReference>
<dbReference type="InterPro" id="IPR008969">
    <property type="entry name" value="CarboxyPept-like_regulatory"/>
</dbReference>
<dbReference type="EMBL" id="JBHMFC010000022">
    <property type="protein sequence ID" value="MFB9056578.1"/>
    <property type="molecule type" value="Genomic_DNA"/>
</dbReference>
<feature type="domain" description="OmpA-like" evidence="5">
    <location>
        <begin position="516"/>
        <end position="640"/>
    </location>
</feature>
<dbReference type="SUPFAM" id="SSF49464">
    <property type="entry name" value="Carboxypeptidase regulatory domain-like"/>
    <property type="match status" value="1"/>
</dbReference>
<dbReference type="PRINTS" id="PR01021">
    <property type="entry name" value="OMPADOMAIN"/>
</dbReference>
<dbReference type="InterPro" id="IPR011990">
    <property type="entry name" value="TPR-like_helical_dom_sf"/>
</dbReference>
<sequence>MKLKDHIIIYVLLLFGVSVFSQQAKLKKADTLFNQYAYVKAIELYKELVQDNYNKDYAIRQLADSYSFLRDPRNASRYYKQAVRQANIPIEYYYNYAQSLRGIRDYRESRVWLKRYKDSGGALKTENYGREGNFVENIKNAKQEYFLNKVRFNSKYSDFGAFEHDGKIYFASTRDEGTSVQRIYNWDEQPFLDVYVIDKDAKKVDHHSKLKGEVNSIFHDGPVALTKDGKTMYFSRNNVKENIKGSDKDGFNHIKIYRATKKGDRWINIEELSINNDNFSVQHPALNEDETKLYFASDMPGGYGGSDIYRVDIYEDGTFGTPENLGPIVNTKNSEGTPFINGDGTLFFASDGHEGLGLLDIFGTIENDENKIIDVLNLGEPVNSNSDDFSFFMNPDGLSGYFSSDRRGGRGSDDIYSYYRIPLLHVEGVVTDAINNRPIPYSEISLLDAKDKQITKIVTDDYGYFSINVDRNSDYKIIGKQKKYIDDYRVFTTRNLETKTQIIKTDLLLNPLQDVVVLAELKSLNTIYFDYDSHIIRKDAKVELDKIVNLMNNEYPNMIIRIESHTDSRGSLTYNDRLSIDRANATYQYLISRGIDPKRITEHKGFGKRRLTNGCEEGANCEESDHQLNRRTQFIIVKME</sequence>
<dbReference type="InterPro" id="IPR050330">
    <property type="entry name" value="Bact_OuterMem_StrucFunc"/>
</dbReference>
<proteinExistence type="predicted"/>
<dbReference type="RefSeq" id="WP_379860767.1">
    <property type="nucleotide sequence ID" value="NZ_JBHMFC010000022.1"/>
</dbReference>
<dbReference type="InterPro" id="IPR036737">
    <property type="entry name" value="OmpA-like_sf"/>
</dbReference>
<protein>
    <submittedName>
        <fullName evidence="6">OmpA family protein</fullName>
    </submittedName>
</protein>
<dbReference type="PROSITE" id="PS51123">
    <property type="entry name" value="OMPA_2"/>
    <property type="match status" value="1"/>
</dbReference>
<evidence type="ECO:0000256" key="3">
    <source>
        <dbReference type="ARBA" id="ARBA00023237"/>
    </source>
</evidence>
<dbReference type="Gene3D" id="1.25.40.10">
    <property type="entry name" value="Tetratricopeptide repeat domain"/>
    <property type="match status" value="1"/>
</dbReference>
<reference evidence="6 7" key="1">
    <citation type="submission" date="2024-09" db="EMBL/GenBank/DDBJ databases">
        <authorList>
            <person name="Sun Q."/>
            <person name="Mori K."/>
        </authorList>
    </citation>
    <scope>NUCLEOTIDE SEQUENCE [LARGE SCALE GENOMIC DNA]</scope>
    <source>
        <strain evidence="6 7">CECT 8622</strain>
    </source>
</reference>
<dbReference type="SUPFAM" id="SSF103088">
    <property type="entry name" value="OmpA-like"/>
    <property type="match status" value="1"/>
</dbReference>
<evidence type="ECO:0000256" key="2">
    <source>
        <dbReference type="ARBA" id="ARBA00023136"/>
    </source>
</evidence>